<keyword evidence="3" id="KW-1185">Reference proteome</keyword>
<accession>A0A328P1S0</accession>
<proteinExistence type="predicted"/>
<reference evidence="2 3" key="1">
    <citation type="journal article" date="2018" name="Genet. Mol. Biol.">
        <title>The genome sequence of Dyella jiangningensis FCAV SCS01 from a lignocellulose-decomposing microbial consortium metagenome reveals potential for biotechnological applications.</title>
        <authorList>
            <person name="Desiderato J.G."/>
            <person name="Alvarenga D.O."/>
            <person name="Constancio M.T.L."/>
            <person name="Alves L.M.C."/>
            <person name="Varani A.M."/>
        </authorList>
    </citation>
    <scope>NUCLEOTIDE SEQUENCE [LARGE SCALE GENOMIC DNA]</scope>
    <source>
        <strain evidence="2 3">FCAV SCS01</strain>
    </source>
</reference>
<dbReference type="RefSeq" id="WP_111983414.1">
    <property type="nucleotide sequence ID" value="NZ_NFZS01000003.1"/>
</dbReference>
<evidence type="ECO:0008006" key="4">
    <source>
        <dbReference type="Google" id="ProtNLM"/>
    </source>
</evidence>
<organism evidence="2 3">
    <name type="scientific">Dyella jiangningensis</name>
    <dbReference type="NCBI Taxonomy" id="1379159"/>
    <lineage>
        <taxon>Bacteria</taxon>
        <taxon>Pseudomonadati</taxon>
        <taxon>Pseudomonadota</taxon>
        <taxon>Gammaproteobacteria</taxon>
        <taxon>Lysobacterales</taxon>
        <taxon>Rhodanobacteraceae</taxon>
        <taxon>Dyella</taxon>
    </lineage>
</organism>
<comment type="caution">
    <text evidence="2">The sequence shown here is derived from an EMBL/GenBank/DDBJ whole genome shotgun (WGS) entry which is preliminary data.</text>
</comment>
<feature type="signal peptide" evidence="1">
    <location>
        <begin position="1"/>
        <end position="31"/>
    </location>
</feature>
<dbReference type="EMBL" id="NFZS01000003">
    <property type="protein sequence ID" value="RAO76128.1"/>
    <property type="molecule type" value="Genomic_DNA"/>
</dbReference>
<evidence type="ECO:0000256" key="1">
    <source>
        <dbReference type="SAM" id="SignalP"/>
    </source>
</evidence>
<evidence type="ECO:0000313" key="3">
    <source>
        <dbReference type="Proteomes" id="UP000248926"/>
    </source>
</evidence>
<keyword evidence="1" id="KW-0732">Signal</keyword>
<dbReference type="Proteomes" id="UP000248926">
    <property type="component" value="Unassembled WGS sequence"/>
</dbReference>
<name>A0A328P1S0_9GAMM</name>
<dbReference type="AlphaFoldDB" id="A0A328P1S0"/>
<dbReference type="OrthoDB" id="5725705at2"/>
<evidence type="ECO:0000313" key="2">
    <source>
        <dbReference type="EMBL" id="RAO76128.1"/>
    </source>
</evidence>
<gene>
    <name evidence="2" type="ORF">CA260_12460</name>
</gene>
<sequence>MRRFITLHHRYFVLSLGLAIAASLAAPAAKADTSDFWDGNWHGNIQPYVWLPGISAETRYQLPNNGGEVQQKTDNNIFSYLSGAFMLDGTVRKGDWGMYGDIDWVKFSGEKGRFTDIGGDRIGAGANLDTRWGLKGGMVNLAGLYTIAHTGQGFIDLLFGVRYLWVKGNLDWNFSLNGNAGNVNIARSGHLNNQMHVTDGIIGIRGNWSPFEDKRWFFPYYLDFGAGSSDTTYKFSFGVAYGFDWGDIGFSYRDINYSHSGNDKFIKDLTLSGPTFSVNWNF</sequence>
<feature type="chain" id="PRO_5016420665" description="Outer membrane protein beta-barrel domain-containing protein" evidence="1">
    <location>
        <begin position="32"/>
        <end position="282"/>
    </location>
</feature>
<protein>
    <recommendedName>
        <fullName evidence="4">Outer membrane protein beta-barrel domain-containing protein</fullName>
    </recommendedName>
</protein>